<evidence type="ECO:0000256" key="1">
    <source>
        <dbReference type="SAM" id="MobiDB-lite"/>
    </source>
</evidence>
<feature type="compositionally biased region" description="Polar residues" evidence="1">
    <location>
        <begin position="136"/>
        <end position="146"/>
    </location>
</feature>
<dbReference type="EnsemblMetazoa" id="AATE020771-RA">
    <property type="protein sequence ID" value="AATE020771-PA.1"/>
    <property type="gene ID" value="AATE020771"/>
</dbReference>
<reference evidence="2" key="1">
    <citation type="submission" date="2022-08" db="UniProtKB">
        <authorList>
            <consortium name="EnsemblMetazoa"/>
        </authorList>
    </citation>
    <scope>IDENTIFICATION</scope>
    <source>
        <strain evidence="2">EBRO</strain>
    </source>
</reference>
<proteinExistence type="predicted"/>
<dbReference type="VEuPathDB" id="VectorBase:AATE020771"/>
<accession>A0A182JMD1</accession>
<feature type="compositionally biased region" description="Low complexity" evidence="1">
    <location>
        <begin position="155"/>
        <end position="164"/>
    </location>
</feature>
<dbReference type="AlphaFoldDB" id="A0A182JMD1"/>
<organism evidence="2">
    <name type="scientific">Anopheles atroparvus</name>
    <name type="common">European mosquito</name>
    <dbReference type="NCBI Taxonomy" id="41427"/>
    <lineage>
        <taxon>Eukaryota</taxon>
        <taxon>Metazoa</taxon>
        <taxon>Ecdysozoa</taxon>
        <taxon>Arthropoda</taxon>
        <taxon>Hexapoda</taxon>
        <taxon>Insecta</taxon>
        <taxon>Pterygota</taxon>
        <taxon>Neoptera</taxon>
        <taxon>Endopterygota</taxon>
        <taxon>Diptera</taxon>
        <taxon>Nematocera</taxon>
        <taxon>Culicoidea</taxon>
        <taxon>Culicidae</taxon>
        <taxon>Anophelinae</taxon>
        <taxon>Anopheles</taxon>
    </lineage>
</organism>
<protein>
    <submittedName>
        <fullName evidence="2">Uncharacterized protein</fullName>
    </submittedName>
</protein>
<feature type="region of interest" description="Disordered" evidence="1">
    <location>
        <begin position="106"/>
        <end position="254"/>
    </location>
</feature>
<evidence type="ECO:0000313" key="2">
    <source>
        <dbReference type="EnsemblMetazoa" id="AATE020771-PA.1"/>
    </source>
</evidence>
<name>A0A182JMD1_ANOAO</name>
<sequence>MESLGKSFAKGLLSQYLAIQIGDEQERLEQKQAQVDGSMRRRETLLQGTLNYDSVAPVAQLAAIIDDQAATVPCANDEQEKEEDDTCEGQMGLNFSSIIEEFPIGSLFKNPNDFPETLDRSTSQKPHETKGRDISNVASVKSNTRQQPKDARGMQPAAQKQQTLQPPPPTAGEGSKLQASKSVRDPPAKRQTSENNVPEKRKLPLKTRTPNSHAPIVQAPTADGSTDEAIDAPMSPVQTSSSHGSLDFGHQGSSSELDMNVLADFQEGSVDMDDLDFLMNDPPR</sequence>
<feature type="compositionally biased region" description="Basic and acidic residues" evidence="1">
    <location>
        <begin position="182"/>
        <end position="202"/>
    </location>
</feature>